<dbReference type="EMBL" id="JAIQUM010000042">
    <property type="protein sequence ID" value="MBZ5751941.1"/>
    <property type="molecule type" value="Genomic_DNA"/>
</dbReference>
<evidence type="ECO:0000313" key="2">
    <source>
        <dbReference type="EMBL" id="MBZ5751941.1"/>
    </source>
</evidence>
<keyword evidence="1" id="KW-0472">Membrane</keyword>
<feature type="transmembrane region" description="Helical" evidence="1">
    <location>
        <begin position="33"/>
        <end position="52"/>
    </location>
</feature>
<proteinExistence type="predicted"/>
<keyword evidence="1" id="KW-1133">Transmembrane helix</keyword>
<organism evidence="2 3">
    <name type="scientific">Metabacillus rhizolycopersici</name>
    <dbReference type="NCBI Taxonomy" id="2875709"/>
    <lineage>
        <taxon>Bacteria</taxon>
        <taxon>Bacillati</taxon>
        <taxon>Bacillota</taxon>
        <taxon>Bacilli</taxon>
        <taxon>Bacillales</taxon>
        <taxon>Bacillaceae</taxon>
        <taxon>Metabacillus</taxon>
    </lineage>
</organism>
<sequence length="63" mass="7090">MRFFLTFFWTLLLINMTSYVVNSMTGGHYDFASASILSVIATLVIFLIAKVIPIETAAEPEHH</sequence>
<dbReference type="Proteomes" id="UP001165287">
    <property type="component" value="Unassembled WGS sequence"/>
</dbReference>
<comment type="caution">
    <text evidence="2">The sequence shown here is derived from an EMBL/GenBank/DDBJ whole genome shotgun (WGS) entry which is preliminary data.</text>
</comment>
<dbReference type="Pfam" id="PF11151">
    <property type="entry name" value="DUF2929"/>
    <property type="match status" value="1"/>
</dbReference>
<evidence type="ECO:0000256" key="1">
    <source>
        <dbReference type="SAM" id="Phobius"/>
    </source>
</evidence>
<dbReference type="InterPro" id="IPR021324">
    <property type="entry name" value="DUF2929"/>
</dbReference>
<protein>
    <submittedName>
        <fullName evidence="2">YjzD family protein</fullName>
    </submittedName>
</protein>
<name>A0ABS7UUE1_9BACI</name>
<gene>
    <name evidence="2" type="ORF">K9V48_17220</name>
</gene>
<evidence type="ECO:0000313" key="3">
    <source>
        <dbReference type="Proteomes" id="UP001165287"/>
    </source>
</evidence>
<keyword evidence="3" id="KW-1185">Reference proteome</keyword>
<keyword evidence="1" id="KW-0812">Transmembrane</keyword>
<reference evidence="2" key="1">
    <citation type="submission" date="2024-05" db="EMBL/GenBank/DDBJ databases">
        <title>Metabacillus sp. nov., isolated from the rhizosphere soil of tomato plants.</title>
        <authorList>
            <person name="Ma R."/>
        </authorList>
    </citation>
    <scope>NUCLEOTIDE SEQUENCE</scope>
    <source>
        <strain evidence="2">DBTR6</strain>
    </source>
</reference>
<accession>A0ABS7UUE1</accession>